<protein>
    <submittedName>
        <fullName evidence="1">Uncharacterized protein</fullName>
    </submittedName>
</protein>
<dbReference type="Proteomes" id="UP000800235">
    <property type="component" value="Unassembled WGS sequence"/>
</dbReference>
<gene>
    <name evidence="1" type="ORF">EJ08DRAFT_34943</name>
</gene>
<dbReference type="AlphaFoldDB" id="A0A9P4NG97"/>
<organism evidence="1 2">
    <name type="scientific">Tothia fuscella</name>
    <dbReference type="NCBI Taxonomy" id="1048955"/>
    <lineage>
        <taxon>Eukaryota</taxon>
        <taxon>Fungi</taxon>
        <taxon>Dikarya</taxon>
        <taxon>Ascomycota</taxon>
        <taxon>Pezizomycotina</taxon>
        <taxon>Dothideomycetes</taxon>
        <taxon>Pleosporomycetidae</taxon>
        <taxon>Venturiales</taxon>
        <taxon>Cylindrosympodiaceae</taxon>
        <taxon>Tothia</taxon>
    </lineage>
</organism>
<evidence type="ECO:0000313" key="1">
    <source>
        <dbReference type="EMBL" id="KAF2419773.1"/>
    </source>
</evidence>
<accession>A0A9P4NG97</accession>
<name>A0A9P4NG97_9PEZI</name>
<sequence>MILVGVTTFARMVHVLIGYISSAAAPRRRPTGQRICRLHFVSTYHSESHSYCSPLTAEKTLGRTEMRILISPYHLRYAPNPGLRDTERRIRGRKMRRMRHTTRAWILWHSDGPYGSAPKDGTMRCLLSKCRLNSARVLFSIPSFSQIVGVFLGLPAMGERSISLSCHLEAAPESVHVEKTQSILIVRLETHIFCV</sequence>
<reference evidence="1" key="1">
    <citation type="journal article" date="2020" name="Stud. Mycol.">
        <title>101 Dothideomycetes genomes: a test case for predicting lifestyles and emergence of pathogens.</title>
        <authorList>
            <person name="Haridas S."/>
            <person name="Albert R."/>
            <person name="Binder M."/>
            <person name="Bloem J."/>
            <person name="Labutti K."/>
            <person name="Salamov A."/>
            <person name="Andreopoulos B."/>
            <person name="Baker S."/>
            <person name="Barry K."/>
            <person name="Bills G."/>
            <person name="Bluhm B."/>
            <person name="Cannon C."/>
            <person name="Castanera R."/>
            <person name="Culley D."/>
            <person name="Daum C."/>
            <person name="Ezra D."/>
            <person name="Gonzalez J."/>
            <person name="Henrissat B."/>
            <person name="Kuo A."/>
            <person name="Liang C."/>
            <person name="Lipzen A."/>
            <person name="Lutzoni F."/>
            <person name="Magnuson J."/>
            <person name="Mondo S."/>
            <person name="Nolan M."/>
            <person name="Ohm R."/>
            <person name="Pangilinan J."/>
            <person name="Park H.-J."/>
            <person name="Ramirez L."/>
            <person name="Alfaro M."/>
            <person name="Sun H."/>
            <person name="Tritt A."/>
            <person name="Yoshinaga Y."/>
            <person name="Zwiers L.-H."/>
            <person name="Turgeon B."/>
            <person name="Goodwin S."/>
            <person name="Spatafora J."/>
            <person name="Crous P."/>
            <person name="Grigoriev I."/>
        </authorList>
    </citation>
    <scope>NUCLEOTIDE SEQUENCE</scope>
    <source>
        <strain evidence="1">CBS 130266</strain>
    </source>
</reference>
<evidence type="ECO:0000313" key="2">
    <source>
        <dbReference type="Proteomes" id="UP000800235"/>
    </source>
</evidence>
<comment type="caution">
    <text evidence="1">The sequence shown here is derived from an EMBL/GenBank/DDBJ whole genome shotgun (WGS) entry which is preliminary data.</text>
</comment>
<dbReference type="EMBL" id="MU007116">
    <property type="protein sequence ID" value="KAF2419773.1"/>
    <property type="molecule type" value="Genomic_DNA"/>
</dbReference>
<keyword evidence="2" id="KW-1185">Reference proteome</keyword>
<proteinExistence type="predicted"/>